<dbReference type="GO" id="GO:0008137">
    <property type="term" value="F:NADH dehydrogenase (ubiquinone) activity"/>
    <property type="evidence" value="ECO:0007669"/>
    <property type="project" value="InterPro"/>
</dbReference>
<feature type="domain" description="NADH:quinone oxidoreductase/Mrp antiporter transmembrane" evidence="6">
    <location>
        <begin position="134"/>
        <end position="429"/>
    </location>
</feature>
<feature type="transmembrane region" description="Helical" evidence="5">
    <location>
        <begin position="458"/>
        <end position="482"/>
    </location>
</feature>
<feature type="transmembrane region" description="Helical" evidence="5">
    <location>
        <begin position="20"/>
        <end position="41"/>
    </location>
</feature>
<evidence type="ECO:0000256" key="2">
    <source>
        <dbReference type="ARBA" id="ARBA00022692"/>
    </source>
</evidence>
<feature type="transmembrane region" description="Helical" evidence="5">
    <location>
        <begin position="211"/>
        <end position="228"/>
    </location>
</feature>
<evidence type="ECO:0000256" key="5">
    <source>
        <dbReference type="SAM" id="Phobius"/>
    </source>
</evidence>
<keyword evidence="2 5" id="KW-0812">Transmembrane</keyword>
<dbReference type="Pfam" id="PF00361">
    <property type="entry name" value="Proton_antipo_M"/>
    <property type="match status" value="1"/>
</dbReference>
<dbReference type="GO" id="GO:0016020">
    <property type="term" value="C:membrane"/>
    <property type="evidence" value="ECO:0007669"/>
    <property type="project" value="UniProtKB-SubCell"/>
</dbReference>
<feature type="transmembrane region" description="Helical" evidence="5">
    <location>
        <begin position="379"/>
        <end position="398"/>
    </location>
</feature>
<feature type="transmembrane region" description="Helical" evidence="5">
    <location>
        <begin position="48"/>
        <end position="66"/>
    </location>
</feature>
<name>A0A8E8PDN6_9PHAE</name>
<dbReference type="AlphaFoldDB" id="A0A8E8PDN6"/>
<dbReference type="PANTHER" id="PTHR22773">
    <property type="entry name" value="NADH DEHYDROGENASE"/>
    <property type="match status" value="1"/>
</dbReference>
<feature type="transmembrane region" description="Helical" evidence="5">
    <location>
        <begin position="285"/>
        <end position="303"/>
    </location>
</feature>
<keyword evidence="4 5" id="KW-0472">Membrane</keyword>
<evidence type="ECO:0000313" key="7">
    <source>
        <dbReference type="EMBL" id="QWE51007.1"/>
    </source>
</evidence>
<evidence type="ECO:0000256" key="1">
    <source>
        <dbReference type="ARBA" id="ARBA00004141"/>
    </source>
</evidence>
<dbReference type="InterPro" id="IPR010096">
    <property type="entry name" value="NADH-Q_OxRdtase_suN/2"/>
</dbReference>
<proteinExistence type="inferred from homology"/>
<organism evidence="7">
    <name type="scientific">Phaeophyceae sp</name>
    <dbReference type="NCBI Taxonomy" id="2249243"/>
    <lineage>
        <taxon>Eukaryota</taxon>
        <taxon>Sar</taxon>
        <taxon>Stramenopiles</taxon>
        <taxon>Ochrophyta</taxon>
        <taxon>PX clade</taxon>
        <taxon>Phaeophyceae</taxon>
    </lineage>
</organism>
<gene>
    <name evidence="7" type="primary">nad2</name>
</gene>
<protein>
    <submittedName>
        <fullName evidence="7">Nad2</fullName>
    </submittedName>
</protein>
<dbReference type="HAMAP" id="MF_00445">
    <property type="entry name" value="NDH1_NuoN_1"/>
    <property type="match status" value="1"/>
</dbReference>
<feature type="transmembrane region" description="Helical" evidence="5">
    <location>
        <begin position="139"/>
        <end position="157"/>
    </location>
</feature>
<keyword evidence="3 5" id="KW-1133">Transmembrane helix</keyword>
<feature type="transmembrane region" description="Helical" evidence="5">
    <location>
        <begin position="249"/>
        <end position="273"/>
    </location>
</feature>
<feature type="transmembrane region" description="Helical" evidence="5">
    <location>
        <begin position="115"/>
        <end position="133"/>
    </location>
</feature>
<sequence>MSFKLLFGNDLAAFCPELFLATSLLVVLLHGVFLGSVAASLRTYLTPSMVRITSAIFFLSLVLVLNNPVAPQALWNGFFITDFTTAWAKCLVILGLSLCLPLCESYMFYASFRSYEFFVFLLGVCLSLCLLVSSNDLLSIYLSVEFLSLLFYILATWKKSSFFSAEAGLKYFIMGSLASLFYLFGASLLYFSFGTTSLGAISILTEPVPIVAPYTHLALILIGAALLFKLGAAPYHMWIADIYEGSPTIVSYVFAVVPKIGIFVLLLRLAFVSTWVFFTPVWEDFFSIAGILSVLFGSLCGLGETKVKRLLAFSGVGHMGFLCLGLSTGTIEGIQAVLFYLTTYMVTSAFLWLVVLQLGSNKVSIRITDLIGLTRSNPLLGFTVILIVFSLAGIPPLAGFFAKFNIFICLVNSSFIIAAVLSVLSSVLSAFYYIRLVKILSFEGKRKWLYFPPIPKGSALSLVLTGFTVIFFISSPSLLYLITNKVTLSIFS</sequence>
<accession>A0A8E8PDN6</accession>
<evidence type="ECO:0000256" key="3">
    <source>
        <dbReference type="ARBA" id="ARBA00022989"/>
    </source>
</evidence>
<geneLocation type="mitochondrion" evidence="7"/>
<dbReference type="NCBIfam" id="TIGR01770">
    <property type="entry name" value="NDH_I_N"/>
    <property type="match status" value="1"/>
</dbReference>
<feature type="transmembrane region" description="Helical" evidence="5">
    <location>
        <begin position="404"/>
        <end position="437"/>
    </location>
</feature>
<feature type="transmembrane region" description="Helical" evidence="5">
    <location>
        <begin position="337"/>
        <end position="358"/>
    </location>
</feature>
<feature type="transmembrane region" description="Helical" evidence="5">
    <location>
        <begin position="310"/>
        <end position="331"/>
    </location>
</feature>
<reference evidence="7" key="1">
    <citation type="journal article" date="2021" name="Eur. J. Phycol.">
        <title>High-throughput sequencing of the kelp Alaria (Phaeophyceae) reveals epi-endobiotic associations, including a likely phaeophycean parasite.</title>
        <authorList>
            <person name="Bringloe T.T."/>
            <person name="Sauermann R."/>
            <person name="Krause-Jensen D."/>
            <person name="Olesen B."/>
            <person name="Klimova A."/>
            <person name="Klochkova T.A."/>
            <person name="Verbruggen H."/>
        </authorList>
    </citation>
    <scope>NUCLEOTIDE SEQUENCE</scope>
</reference>
<keyword evidence="7" id="KW-0496">Mitochondrion</keyword>
<feature type="transmembrane region" description="Helical" evidence="5">
    <location>
        <begin position="169"/>
        <end position="191"/>
    </location>
</feature>
<evidence type="ECO:0000259" key="6">
    <source>
        <dbReference type="Pfam" id="PF00361"/>
    </source>
</evidence>
<evidence type="ECO:0000256" key="4">
    <source>
        <dbReference type="ARBA" id="ARBA00023136"/>
    </source>
</evidence>
<comment type="subcellular location">
    <subcellularLocation>
        <location evidence="1">Membrane</location>
        <topology evidence="1">Multi-pass membrane protein</topology>
    </subcellularLocation>
</comment>
<dbReference type="EMBL" id="MT747832">
    <property type="protein sequence ID" value="QWE51007.1"/>
    <property type="molecule type" value="Genomic_DNA"/>
</dbReference>
<dbReference type="GO" id="GO:0042773">
    <property type="term" value="P:ATP synthesis coupled electron transport"/>
    <property type="evidence" value="ECO:0007669"/>
    <property type="project" value="InterPro"/>
</dbReference>
<dbReference type="InterPro" id="IPR001750">
    <property type="entry name" value="ND/Mrp_TM"/>
</dbReference>
<feature type="transmembrane region" description="Helical" evidence="5">
    <location>
        <begin position="86"/>
        <end position="103"/>
    </location>
</feature>